<proteinExistence type="predicted"/>
<comment type="caution">
    <text evidence="2">The sequence shown here is derived from an EMBL/GenBank/DDBJ whole genome shotgun (WGS) entry which is preliminary data.</text>
</comment>
<gene>
    <name evidence="2" type="ORF">K0T92_06255</name>
</gene>
<organism evidence="2 3">
    <name type="scientific">Paenibacillus oenotherae</name>
    <dbReference type="NCBI Taxonomy" id="1435645"/>
    <lineage>
        <taxon>Bacteria</taxon>
        <taxon>Bacillati</taxon>
        <taxon>Bacillota</taxon>
        <taxon>Bacilli</taxon>
        <taxon>Bacillales</taxon>
        <taxon>Paenibacillaceae</taxon>
        <taxon>Paenibacillus</taxon>
    </lineage>
</organism>
<dbReference type="Proteomes" id="UP000812277">
    <property type="component" value="Unassembled WGS sequence"/>
</dbReference>
<evidence type="ECO:0000256" key="1">
    <source>
        <dbReference type="SAM" id="Phobius"/>
    </source>
</evidence>
<sequence>METETQGNYNTRRRKGKATLPLFLSIWMLLIASGVIGAIWYTDQIKQNITTEVSQQTAKQIAAMQAKYEAQLKGMETSFSSEITKVQGKVDALNQLLEFSKDNASSKTDNSNKLYTQINEVKKRLAQLQKDLDVLK</sequence>
<reference evidence="2 3" key="1">
    <citation type="submission" date="2021-07" db="EMBL/GenBank/DDBJ databases">
        <title>Paenibacillus radiodurans sp. nov., isolated from the southeastern edge of Tengger Desert.</title>
        <authorList>
            <person name="Zhang G."/>
        </authorList>
    </citation>
    <scope>NUCLEOTIDE SEQUENCE [LARGE SCALE GENOMIC DNA]</scope>
    <source>
        <strain evidence="2 3">DT7-4</strain>
    </source>
</reference>
<protein>
    <submittedName>
        <fullName evidence="2">Uncharacterized protein</fullName>
    </submittedName>
</protein>
<keyword evidence="3" id="KW-1185">Reference proteome</keyword>
<dbReference type="EMBL" id="JAHZIJ010000003">
    <property type="protein sequence ID" value="MBW7474340.1"/>
    <property type="molecule type" value="Genomic_DNA"/>
</dbReference>
<evidence type="ECO:0000313" key="2">
    <source>
        <dbReference type="EMBL" id="MBW7474340.1"/>
    </source>
</evidence>
<name>A0ABS7D339_9BACL</name>
<feature type="transmembrane region" description="Helical" evidence="1">
    <location>
        <begin position="20"/>
        <end position="41"/>
    </location>
</feature>
<evidence type="ECO:0000313" key="3">
    <source>
        <dbReference type="Proteomes" id="UP000812277"/>
    </source>
</evidence>
<accession>A0ABS7D339</accession>
<keyword evidence="1" id="KW-0472">Membrane</keyword>
<keyword evidence="1" id="KW-0812">Transmembrane</keyword>
<keyword evidence="1" id="KW-1133">Transmembrane helix</keyword>